<dbReference type="GO" id="GO:0003726">
    <property type="term" value="F:double-stranded RNA adenosine deaminase activity"/>
    <property type="evidence" value="ECO:0007669"/>
    <property type="project" value="TreeGrafter"/>
</dbReference>
<evidence type="ECO:0000259" key="2">
    <source>
        <dbReference type="PROSITE" id="PS50141"/>
    </source>
</evidence>
<feature type="domain" description="A to I editase" evidence="2">
    <location>
        <begin position="54"/>
        <end position="433"/>
    </location>
</feature>
<dbReference type="PANTHER" id="PTHR10910:SF62">
    <property type="entry name" value="AT07585P-RELATED"/>
    <property type="match status" value="1"/>
</dbReference>
<evidence type="ECO:0000256" key="1">
    <source>
        <dbReference type="SAM" id="MobiDB-lite"/>
    </source>
</evidence>
<dbReference type="EMBL" id="JAKCXM010000571">
    <property type="protein sequence ID" value="KAJ0392794.1"/>
    <property type="molecule type" value="Genomic_DNA"/>
</dbReference>
<dbReference type="AlphaFoldDB" id="A0AAD5L9R0"/>
<gene>
    <name evidence="3" type="ORF">P43SY_003724</name>
</gene>
<protein>
    <recommendedName>
        <fullName evidence="2">A to I editase domain-containing protein</fullName>
    </recommendedName>
</protein>
<reference evidence="3" key="1">
    <citation type="submission" date="2021-12" db="EMBL/GenBank/DDBJ databases">
        <title>Prjna785345.</title>
        <authorList>
            <person name="Rujirawat T."/>
            <person name="Krajaejun T."/>
        </authorList>
    </citation>
    <scope>NUCLEOTIDE SEQUENCE</scope>
    <source>
        <strain evidence="3">Pi057C3</strain>
    </source>
</reference>
<dbReference type="Pfam" id="PF02137">
    <property type="entry name" value="A_deamin"/>
    <property type="match status" value="1"/>
</dbReference>
<evidence type="ECO:0000313" key="3">
    <source>
        <dbReference type="EMBL" id="KAJ0392794.1"/>
    </source>
</evidence>
<feature type="region of interest" description="Disordered" evidence="1">
    <location>
        <begin position="175"/>
        <end position="196"/>
    </location>
</feature>
<evidence type="ECO:0000313" key="4">
    <source>
        <dbReference type="Proteomes" id="UP001209570"/>
    </source>
</evidence>
<name>A0AAD5L9R0_PYTIN</name>
<dbReference type="GO" id="GO:0006396">
    <property type="term" value="P:RNA processing"/>
    <property type="evidence" value="ECO:0007669"/>
    <property type="project" value="InterPro"/>
</dbReference>
<sequence>MSEEHATPVAQAVLRWFRESSVCRKKHPVASEWTVLAGFVVRVPGETATYRALACGTGTKCLGRRDLRADGLVVNDCHAEVVARRALLRYLYSEARAWSAAESAESLAEPSIFERAEATGRLRLKPDHELHLFVSETPCGDASIYPLQEDVIDALVQQRQARERDGDVTVRSELRLTGAKDRQPNKRPSDTTCEPPLKRFQQDLGIARTKSGRSDLPAEKQTLSMSCSDKIAKWVAFGVQGTLLRRVFEPLQLSSVVVSHDSCSRSERAQRAAITRALVSRLGRLCPAGANAPTVHVEAAARFEGRRRPGVPPSPLSLNWTASEGHWQQPRDKNASPSTDVEVLMAATGLRQGAKKAAKLDRQHLLKVASRLCKWRLVEAFVAITPSRADAATYQDSKNRVRRELVPTWDDDWRRFIQAVGSWVGVPASYKTFSLPSVSQSLSTAAGAGTDASAL</sequence>
<keyword evidence="4" id="KW-1185">Reference proteome</keyword>
<dbReference type="GO" id="GO:0006382">
    <property type="term" value="P:adenosine to inosine editing"/>
    <property type="evidence" value="ECO:0007669"/>
    <property type="project" value="TreeGrafter"/>
</dbReference>
<dbReference type="SMART" id="SM00552">
    <property type="entry name" value="ADEAMc"/>
    <property type="match status" value="1"/>
</dbReference>
<accession>A0AAD5L9R0</accession>
<dbReference type="Proteomes" id="UP001209570">
    <property type="component" value="Unassembled WGS sequence"/>
</dbReference>
<feature type="compositionally biased region" description="Basic and acidic residues" evidence="1">
    <location>
        <begin position="175"/>
        <end position="189"/>
    </location>
</feature>
<dbReference type="PROSITE" id="PS50141">
    <property type="entry name" value="A_DEAMIN_EDITASE"/>
    <property type="match status" value="1"/>
</dbReference>
<dbReference type="GO" id="GO:0005730">
    <property type="term" value="C:nucleolus"/>
    <property type="evidence" value="ECO:0007669"/>
    <property type="project" value="TreeGrafter"/>
</dbReference>
<dbReference type="GO" id="GO:0003725">
    <property type="term" value="F:double-stranded RNA binding"/>
    <property type="evidence" value="ECO:0007669"/>
    <property type="project" value="TreeGrafter"/>
</dbReference>
<dbReference type="PANTHER" id="PTHR10910">
    <property type="entry name" value="EUKARYOTE SPECIFIC DSRNA BINDING PROTEIN"/>
    <property type="match status" value="1"/>
</dbReference>
<organism evidence="3 4">
    <name type="scientific">Pythium insidiosum</name>
    <name type="common">Pythiosis disease agent</name>
    <dbReference type="NCBI Taxonomy" id="114742"/>
    <lineage>
        <taxon>Eukaryota</taxon>
        <taxon>Sar</taxon>
        <taxon>Stramenopiles</taxon>
        <taxon>Oomycota</taxon>
        <taxon>Peronosporomycetes</taxon>
        <taxon>Pythiales</taxon>
        <taxon>Pythiaceae</taxon>
        <taxon>Pythium</taxon>
    </lineage>
</organism>
<dbReference type="InterPro" id="IPR002466">
    <property type="entry name" value="A_deamin"/>
</dbReference>
<proteinExistence type="predicted"/>
<comment type="caution">
    <text evidence="3">The sequence shown here is derived from an EMBL/GenBank/DDBJ whole genome shotgun (WGS) entry which is preliminary data.</text>
</comment>
<dbReference type="GO" id="GO:0005737">
    <property type="term" value="C:cytoplasm"/>
    <property type="evidence" value="ECO:0007669"/>
    <property type="project" value="TreeGrafter"/>
</dbReference>
<dbReference type="GO" id="GO:0008251">
    <property type="term" value="F:tRNA-specific adenosine deaminase activity"/>
    <property type="evidence" value="ECO:0007669"/>
    <property type="project" value="TreeGrafter"/>
</dbReference>